<dbReference type="PRINTS" id="PR00702">
    <property type="entry name" value="ACRIFLAVINRP"/>
</dbReference>
<dbReference type="Pfam" id="PF00873">
    <property type="entry name" value="ACR_tran"/>
    <property type="match status" value="1"/>
</dbReference>
<dbReference type="SUPFAM" id="SSF82693">
    <property type="entry name" value="Multidrug efflux transporter AcrB pore domain, PN1, PN2, PC1 and PC2 subdomains"/>
    <property type="match status" value="2"/>
</dbReference>
<feature type="transmembrane region" description="Helical" evidence="8">
    <location>
        <begin position="544"/>
        <end position="564"/>
    </location>
</feature>
<feature type="transmembrane region" description="Helical" evidence="8">
    <location>
        <begin position="929"/>
        <end position="954"/>
    </location>
</feature>
<feature type="transmembrane region" description="Helical" evidence="8">
    <location>
        <begin position="975"/>
        <end position="995"/>
    </location>
</feature>
<dbReference type="PANTHER" id="PTHR32063">
    <property type="match status" value="1"/>
</dbReference>
<feature type="transmembrane region" description="Helical" evidence="8">
    <location>
        <begin position="373"/>
        <end position="395"/>
    </location>
</feature>
<feature type="transmembrane region" description="Helical" evidence="8">
    <location>
        <begin position="347"/>
        <end position="366"/>
    </location>
</feature>
<comment type="subcellular location">
    <subcellularLocation>
        <location evidence="1">Cell membrane</location>
        <topology evidence="1">Multi-pass membrane protein</topology>
    </subcellularLocation>
</comment>
<dbReference type="GO" id="GO:0005886">
    <property type="term" value="C:plasma membrane"/>
    <property type="evidence" value="ECO:0007669"/>
    <property type="project" value="UniProtKB-SubCell"/>
</dbReference>
<dbReference type="Gene3D" id="3.30.70.1440">
    <property type="entry name" value="Multidrug efflux transporter AcrB pore domain"/>
    <property type="match status" value="1"/>
</dbReference>
<protein>
    <submittedName>
        <fullName evidence="9">CusA/CzcA family heavy metal efflux RND transporter</fullName>
    </submittedName>
</protein>
<name>A0A2W5SWY3_9BACT</name>
<evidence type="ECO:0000256" key="5">
    <source>
        <dbReference type="ARBA" id="ARBA00022692"/>
    </source>
</evidence>
<sequence>MKRLLEFCLQWRPLVFAFVVIVAAIGVRSALQLPIDAVPDITNVQVQVLTNVPALGPVDVERTITFPVESSMSGLPGVTQIRSVSRFGLSAVTIVFEEDTDLLRARQLISERLTQARERMPPGVSPELGPLSTGLGEIFQFEVRADRMCGADEPDTEQCFTPMELRTTLDWFIAYELRAVPGVVEVNAFGGELKTYEIEVLPDRLRALEVSLNQLFEAVEANNATAGGGYLVRSGEQLLVRGEGRIQSIDEIGDVLIETRAEGVPVRVRDVARVHLAPMIRQGAVTRDGRGEVVTGIVMMLVGANGREVVENVKAKISQLSSSLPPGVRIEPFYDRADLVNRTIRTVAKNLAEGALFVIAVLFLLLGSVRGGLIVAAAIPFAMLVAFTAMKALGLSGNLMSLGAIDFGIVVDGSIIVVENAVVHLAAAARGQSRPLTYREASEVVLNSTLDVRKAALFGEAIIVIVYVPILTLAGVEGKMFKPMAIAVLFALLGAFIASLTFVPVLVATFMGKHTEEKEPFLVRLLHRIYPRMLDKLMHWPKRIVAVALMLLVVAGVVASQMGAEFVPRLDEGAMAIQVLRLPSVSLEESVRSATRFEQVLKEFPEVVTVVSKTGRAEIATDPMGVELSDCIVMLKPQDEWTTAPTREELVEKISARLTDTLPGLGFSFSQPIELRMAELISGTRSDVAVTIYGDDLATLERLSLAVQRTLKSVQGASDVRGEQLAGLPTVEVTVDRAAASRYGVSVRDALDAIEAIGGRNVGEVYEGERRFRLQVRIPSSLRDDIDQVRNLPVSGQSGPLIPLGQIASIQIVDSPASVSREAVRRRTNVEANVRGRDLASFVNEAQTRVRDSVSMPPGYVVKWGGQFENLSAATGRLAIAVPLALALIFVLLYMAFGQLKPALLIYLNVPFAAVGGVFLLAVRGMPFSISAAIGFIALFGIAVLNGVVLLTTVKKLRAQGKSAFDAAREGAESRLRAVVMTATVAALGFIPMALSSSAGAEVQRPLATVVIGGLVSATFLTLFVLPTVYAFVYRRDDEPAADGALPPATPEAS</sequence>
<evidence type="ECO:0000256" key="4">
    <source>
        <dbReference type="ARBA" id="ARBA00022475"/>
    </source>
</evidence>
<dbReference type="Proteomes" id="UP000249061">
    <property type="component" value="Unassembled WGS sequence"/>
</dbReference>
<evidence type="ECO:0000256" key="1">
    <source>
        <dbReference type="ARBA" id="ARBA00004651"/>
    </source>
</evidence>
<evidence type="ECO:0000313" key="10">
    <source>
        <dbReference type="Proteomes" id="UP000249061"/>
    </source>
</evidence>
<feature type="transmembrane region" description="Helical" evidence="8">
    <location>
        <begin position="904"/>
        <end position="923"/>
    </location>
</feature>
<keyword evidence="3" id="KW-0813">Transport</keyword>
<dbReference type="GO" id="GO:0008324">
    <property type="term" value="F:monoatomic cation transmembrane transporter activity"/>
    <property type="evidence" value="ECO:0007669"/>
    <property type="project" value="InterPro"/>
</dbReference>
<dbReference type="PANTHER" id="PTHR32063:SF24">
    <property type="entry name" value="CATION EFFLUX SYSTEM (ACRB_ACRD_ACRF FAMILY)"/>
    <property type="match status" value="1"/>
</dbReference>
<dbReference type="Gene3D" id="3.30.70.1430">
    <property type="entry name" value="Multidrug efflux transporter AcrB pore domain"/>
    <property type="match status" value="2"/>
</dbReference>
<dbReference type="SUPFAM" id="SSF82714">
    <property type="entry name" value="Multidrug efflux transporter AcrB TolC docking domain, DN and DC subdomains"/>
    <property type="match status" value="2"/>
</dbReference>
<keyword evidence="5 8" id="KW-0812">Transmembrane</keyword>
<evidence type="ECO:0000256" key="3">
    <source>
        <dbReference type="ARBA" id="ARBA00022448"/>
    </source>
</evidence>
<dbReference type="InterPro" id="IPR004763">
    <property type="entry name" value="CusA-like"/>
</dbReference>
<keyword evidence="7 8" id="KW-0472">Membrane</keyword>
<dbReference type="SUPFAM" id="SSF82866">
    <property type="entry name" value="Multidrug efflux transporter AcrB transmembrane domain"/>
    <property type="match status" value="2"/>
</dbReference>
<feature type="transmembrane region" description="Helical" evidence="8">
    <location>
        <begin position="878"/>
        <end position="897"/>
    </location>
</feature>
<evidence type="ECO:0000256" key="8">
    <source>
        <dbReference type="SAM" id="Phobius"/>
    </source>
</evidence>
<evidence type="ECO:0000313" key="9">
    <source>
        <dbReference type="EMBL" id="PZR04066.1"/>
    </source>
</evidence>
<dbReference type="EMBL" id="QFQP01000065">
    <property type="protein sequence ID" value="PZR04066.1"/>
    <property type="molecule type" value="Genomic_DNA"/>
</dbReference>
<dbReference type="GO" id="GO:0042910">
    <property type="term" value="F:xenobiotic transmembrane transporter activity"/>
    <property type="evidence" value="ECO:0007669"/>
    <property type="project" value="TreeGrafter"/>
</dbReference>
<dbReference type="Gene3D" id="3.30.2090.10">
    <property type="entry name" value="Multidrug efflux transporter AcrB TolC docking domain, DN and DC subdomains"/>
    <property type="match status" value="2"/>
</dbReference>
<keyword evidence="6 8" id="KW-1133">Transmembrane helix</keyword>
<dbReference type="NCBIfam" id="TIGR00914">
    <property type="entry name" value="2A0601"/>
    <property type="match status" value="1"/>
</dbReference>
<evidence type="ECO:0000256" key="7">
    <source>
        <dbReference type="ARBA" id="ARBA00023136"/>
    </source>
</evidence>
<dbReference type="AlphaFoldDB" id="A0A2W5SWY3"/>
<feature type="transmembrane region" description="Helical" evidence="8">
    <location>
        <begin position="486"/>
        <end position="511"/>
    </location>
</feature>
<comment type="similarity">
    <text evidence="2">Belongs to the resistance-nodulation-cell division (RND) (TC 2.A.6) family.</text>
</comment>
<accession>A0A2W5SWY3</accession>
<reference evidence="9 10" key="1">
    <citation type="submission" date="2017-08" db="EMBL/GenBank/DDBJ databases">
        <title>Infants hospitalized years apart are colonized by the same room-sourced microbial strains.</title>
        <authorList>
            <person name="Brooks B."/>
            <person name="Olm M.R."/>
            <person name="Firek B.A."/>
            <person name="Baker R."/>
            <person name="Thomas B.C."/>
            <person name="Morowitz M.J."/>
            <person name="Banfield J.F."/>
        </authorList>
    </citation>
    <scope>NUCLEOTIDE SEQUENCE [LARGE SCALE GENOMIC DNA]</scope>
    <source>
        <strain evidence="9">S2_003_000_R2_14</strain>
    </source>
</reference>
<dbReference type="Gene3D" id="3.30.70.1320">
    <property type="entry name" value="Multidrug efflux transporter AcrB pore domain like"/>
    <property type="match status" value="1"/>
</dbReference>
<keyword evidence="4" id="KW-1003">Cell membrane</keyword>
<gene>
    <name evidence="9" type="ORF">DI536_34920</name>
</gene>
<evidence type="ECO:0000256" key="6">
    <source>
        <dbReference type="ARBA" id="ARBA00022989"/>
    </source>
</evidence>
<dbReference type="InterPro" id="IPR001036">
    <property type="entry name" value="Acrflvin-R"/>
</dbReference>
<feature type="transmembrane region" description="Helical" evidence="8">
    <location>
        <begin position="1007"/>
        <end position="1033"/>
    </location>
</feature>
<feature type="transmembrane region" description="Helical" evidence="8">
    <location>
        <begin position="455"/>
        <end position="474"/>
    </location>
</feature>
<comment type="caution">
    <text evidence="9">The sequence shown here is derived from an EMBL/GenBank/DDBJ whole genome shotgun (WGS) entry which is preliminary data.</text>
</comment>
<organism evidence="9 10">
    <name type="scientific">Archangium gephyra</name>
    <dbReference type="NCBI Taxonomy" id="48"/>
    <lineage>
        <taxon>Bacteria</taxon>
        <taxon>Pseudomonadati</taxon>
        <taxon>Myxococcota</taxon>
        <taxon>Myxococcia</taxon>
        <taxon>Myxococcales</taxon>
        <taxon>Cystobacterineae</taxon>
        <taxon>Archangiaceae</taxon>
        <taxon>Archangium</taxon>
    </lineage>
</organism>
<dbReference type="Gene3D" id="1.20.1640.10">
    <property type="entry name" value="Multidrug efflux transporter AcrB transmembrane domain"/>
    <property type="match status" value="2"/>
</dbReference>
<dbReference type="InterPro" id="IPR027463">
    <property type="entry name" value="AcrB_DN_DC_subdom"/>
</dbReference>
<proteinExistence type="inferred from homology"/>
<evidence type="ECO:0000256" key="2">
    <source>
        <dbReference type="ARBA" id="ARBA00010942"/>
    </source>
</evidence>